<keyword evidence="3" id="KW-1185">Reference proteome</keyword>
<keyword evidence="1" id="KW-0812">Transmembrane</keyword>
<gene>
    <name evidence="2" type="ORF">NCTC13652_01399</name>
</gene>
<feature type="transmembrane region" description="Helical" evidence="1">
    <location>
        <begin position="147"/>
        <end position="167"/>
    </location>
</feature>
<organism evidence="2 3">
    <name type="scientific">Acidipropionibacterium jensenii</name>
    <dbReference type="NCBI Taxonomy" id="1749"/>
    <lineage>
        <taxon>Bacteria</taxon>
        <taxon>Bacillati</taxon>
        <taxon>Actinomycetota</taxon>
        <taxon>Actinomycetes</taxon>
        <taxon>Propionibacteriales</taxon>
        <taxon>Propionibacteriaceae</taxon>
        <taxon>Acidipropionibacterium</taxon>
    </lineage>
</organism>
<evidence type="ECO:0008006" key="4">
    <source>
        <dbReference type="Google" id="ProtNLM"/>
    </source>
</evidence>
<name>A0A3S4V6T3_9ACTN</name>
<evidence type="ECO:0000256" key="1">
    <source>
        <dbReference type="SAM" id="Phobius"/>
    </source>
</evidence>
<reference evidence="2 3" key="1">
    <citation type="submission" date="2018-12" db="EMBL/GenBank/DDBJ databases">
        <authorList>
            <consortium name="Pathogen Informatics"/>
        </authorList>
    </citation>
    <scope>NUCLEOTIDE SEQUENCE [LARGE SCALE GENOMIC DNA]</scope>
    <source>
        <strain evidence="2 3">NCTC13652</strain>
    </source>
</reference>
<sequence length="237" mass="25103">MRRADRSFRTDIVLTRRLMEIDDARASPPPPDDEDVDVARLASRGTHRVAAAVARILSPPYVVSLVWVVACLTTSADPRVRLTCLAVGLVFLVGGPYLTLAVLLRIGAVSDAQVVRRAERHGLYGLILVWVLMGATGLLIIRAPSELVAVAAAMFTGLGLVGLANLVTKASSHLATLAGAAVVLWLLWWPAGLCCALAVPVAGWARVDEGRHSWPQVILGTVLGGVGGACYLLYAKV</sequence>
<feature type="transmembrane region" description="Helical" evidence="1">
    <location>
        <begin position="214"/>
        <end position="234"/>
    </location>
</feature>
<dbReference type="EMBL" id="LR134473">
    <property type="protein sequence ID" value="VEI03200.1"/>
    <property type="molecule type" value="Genomic_DNA"/>
</dbReference>
<keyword evidence="1" id="KW-1133">Transmembrane helix</keyword>
<feature type="transmembrane region" description="Helical" evidence="1">
    <location>
        <begin position="49"/>
        <end position="68"/>
    </location>
</feature>
<proteinExistence type="predicted"/>
<evidence type="ECO:0000313" key="3">
    <source>
        <dbReference type="Proteomes" id="UP000277858"/>
    </source>
</evidence>
<dbReference type="Proteomes" id="UP000277858">
    <property type="component" value="Chromosome"/>
</dbReference>
<feature type="transmembrane region" description="Helical" evidence="1">
    <location>
        <begin position="123"/>
        <end position="141"/>
    </location>
</feature>
<dbReference type="STRING" id="1122997.GCA_000425285_02282"/>
<feature type="transmembrane region" description="Helical" evidence="1">
    <location>
        <begin position="80"/>
        <end position="103"/>
    </location>
</feature>
<evidence type="ECO:0000313" key="2">
    <source>
        <dbReference type="EMBL" id="VEI03200.1"/>
    </source>
</evidence>
<accession>A0A3S4V6T3</accession>
<feature type="transmembrane region" description="Helical" evidence="1">
    <location>
        <begin position="174"/>
        <end position="202"/>
    </location>
</feature>
<keyword evidence="1" id="KW-0472">Membrane</keyword>
<protein>
    <recommendedName>
        <fullName evidence="4">Phosphatase PAP2 family protein</fullName>
    </recommendedName>
</protein>
<dbReference type="AlphaFoldDB" id="A0A3S4V6T3"/>